<feature type="repeat" description="WD" evidence="1">
    <location>
        <begin position="566"/>
        <end position="610"/>
    </location>
</feature>
<dbReference type="AlphaFoldDB" id="A0A6A3L0Q3"/>
<dbReference type="Pfam" id="PF00400">
    <property type="entry name" value="WD40"/>
    <property type="match status" value="2"/>
</dbReference>
<dbReference type="InterPro" id="IPR015943">
    <property type="entry name" value="WD40/YVTN_repeat-like_dom_sf"/>
</dbReference>
<gene>
    <name evidence="3" type="ORF">PF011_g9362</name>
</gene>
<feature type="region of interest" description="Disordered" evidence="2">
    <location>
        <begin position="1"/>
        <end position="148"/>
    </location>
</feature>
<feature type="compositionally biased region" description="Basic residues" evidence="2">
    <location>
        <begin position="22"/>
        <end position="40"/>
    </location>
</feature>
<keyword evidence="1" id="KW-0853">WD repeat</keyword>
<dbReference type="PROSITE" id="PS50082">
    <property type="entry name" value="WD_REPEATS_2"/>
    <property type="match status" value="1"/>
</dbReference>
<accession>A0A6A3L0Q3</accession>
<dbReference type="PANTHER" id="PTHR44499:SF1">
    <property type="entry name" value="JOUBERIN"/>
    <property type="match status" value="1"/>
</dbReference>
<name>A0A6A3L0Q3_9STRA</name>
<dbReference type="InterPro" id="IPR052803">
    <property type="entry name" value="Cilium-Associated_Jouberin"/>
</dbReference>
<proteinExistence type="predicted"/>
<dbReference type="SMART" id="SM00320">
    <property type="entry name" value="WD40"/>
    <property type="match status" value="5"/>
</dbReference>
<feature type="compositionally biased region" description="Polar residues" evidence="2">
    <location>
        <begin position="464"/>
        <end position="481"/>
    </location>
</feature>
<evidence type="ECO:0000256" key="2">
    <source>
        <dbReference type="SAM" id="MobiDB-lite"/>
    </source>
</evidence>
<dbReference type="GO" id="GO:0044458">
    <property type="term" value="P:motile cilium assembly"/>
    <property type="evidence" value="ECO:0007669"/>
    <property type="project" value="TreeGrafter"/>
</dbReference>
<dbReference type="GO" id="GO:0036064">
    <property type="term" value="C:ciliary basal body"/>
    <property type="evidence" value="ECO:0007669"/>
    <property type="project" value="TreeGrafter"/>
</dbReference>
<dbReference type="Proteomes" id="UP000460718">
    <property type="component" value="Unassembled WGS sequence"/>
</dbReference>
<comment type="caution">
    <text evidence="3">The sequence shown here is derived from an EMBL/GenBank/DDBJ whole genome shotgun (WGS) entry which is preliminary data.</text>
</comment>
<feature type="compositionally biased region" description="Polar residues" evidence="2">
    <location>
        <begin position="105"/>
        <end position="140"/>
    </location>
</feature>
<evidence type="ECO:0000313" key="4">
    <source>
        <dbReference type="Proteomes" id="UP000460718"/>
    </source>
</evidence>
<sequence length="959" mass="105903">MGKKALTLDTSGNGISMNSAKRSPKAKKERPRKSVMRQHRKESLRAELAEEPLSPQVESPLLKPADETPQQSDVLASSLKGDKSSRRVGRLPSSSLHRSKRPDKGNNNESAEAHQNQQSPIPSGRRSSIMSWRSRNSTASIVEDAPPASCPLSCQRSACFIGSLNGSINEVHLPLLSTQTKARLNALKAQPKQRNLEVTIERSDELPFGAYSHPQVRIHIVDRCTGRALCSPQTTSEAKFSLGSSNKDSTNVFEWQQTLGIAVDMPTFLNTRTVLLFEVLESKPPTKGTRLRRGNRFESVSTHDEDDEYRKAPSTTEYRRIAWGFFHTITSKGNPTMNSFVLPFVSEENDRGKSKSQGVVDVCGLRVRLFEYQVLTWMDNYQAKLQWGWRKNHPTMPDVFLQYQKRSRVPAPTTLHVQLRAITPAESPRQASIPEASGVNAETEHIDQERNSASVNPEDENGDNQESPQENTPSLSVNHSEGNQDARTDAASSDQFDLLAPCKRNPSEPCLIPQRVLCSLPTGKRGCSAVSFSPCGRYLAAGVSPELGEFVVRVYDMTSAELHAVGRGHRGVIYSLEWNAHSSGKLRLLSASSDGTVRLWGLPSTNASSPPASPRSGGSRRSHLLPQLFQWHHFPCFVYCASFLPGSSGEIVLTGASDGCLRFWKESSVPNGQPELGMLQVSSVAVHTICVEAKTGRIFCGDAKGEITVWRRPTNSSTLNGYELIKTIQTGQTSITSLELHPRKAHLLVHTQPNAIFQYELRSYLLLNKSYAGVACKSMLVKSTFSPDGKLVISGSEDGVPRLFTSLHGQQLQRGVWGGHFFHDCPVLDVSWSPTAHIAALCSYGGNNPIVVLCSFRDDKEAAFMDESVTNTATNTTASLQQLAVDAFRGSNQHDALNSDHAQRLQRALERRHKRLQATDSFAARSTASSIRVLLLQQFLTCPPLFRYNLNQRSHRSVH</sequence>
<dbReference type="Gene3D" id="2.130.10.10">
    <property type="entry name" value="YVTN repeat-like/Quinoprotein amine dehydrogenase"/>
    <property type="match status" value="1"/>
</dbReference>
<organism evidence="3 4">
    <name type="scientific">Phytophthora fragariae</name>
    <dbReference type="NCBI Taxonomy" id="53985"/>
    <lineage>
        <taxon>Eukaryota</taxon>
        <taxon>Sar</taxon>
        <taxon>Stramenopiles</taxon>
        <taxon>Oomycota</taxon>
        <taxon>Peronosporomycetes</taxon>
        <taxon>Peronosporales</taxon>
        <taxon>Peronosporaceae</taxon>
        <taxon>Phytophthora</taxon>
    </lineage>
</organism>
<dbReference type="SUPFAM" id="SSF50978">
    <property type="entry name" value="WD40 repeat-like"/>
    <property type="match status" value="1"/>
</dbReference>
<evidence type="ECO:0000256" key="1">
    <source>
        <dbReference type="PROSITE-ProRule" id="PRU00221"/>
    </source>
</evidence>
<feature type="region of interest" description="Disordered" evidence="2">
    <location>
        <begin position="422"/>
        <end position="492"/>
    </location>
</feature>
<protein>
    <submittedName>
        <fullName evidence="3">Uncharacterized protein</fullName>
    </submittedName>
</protein>
<reference evidence="3 4" key="1">
    <citation type="submission" date="2018-09" db="EMBL/GenBank/DDBJ databases">
        <title>Genomic investigation of the strawberry pathogen Phytophthora fragariae indicates pathogenicity is determined by transcriptional variation in three key races.</title>
        <authorList>
            <person name="Adams T.M."/>
            <person name="Armitage A.D."/>
            <person name="Sobczyk M.K."/>
            <person name="Bates H.J."/>
            <person name="Dunwell J.M."/>
            <person name="Nellist C.F."/>
            <person name="Harrison R.J."/>
        </authorList>
    </citation>
    <scope>NUCLEOTIDE SEQUENCE [LARGE SCALE GENOMIC DNA]</scope>
    <source>
        <strain evidence="3 4">SCRP245</strain>
    </source>
</reference>
<dbReference type="InterPro" id="IPR036322">
    <property type="entry name" value="WD40_repeat_dom_sf"/>
</dbReference>
<dbReference type="InterPro" id="IPR001680">
    <property type="entry name" value="WD40_rpt"/>
</dbReference>
<feature type="compositionally biased region" description="Polar residues" evidence="2">
    <location>
        <begin position="8"/>
        <end position="21"/>
    </location>
</feature>
<evidence type="ECO:0000313" key="3">
    <source>
        <dbReference type="EMBL" id="KAE9011465.1"/>
    </source>
</evidence>
<dbReference type="EMBL" id="QXFW01000463">
    <property type="protein sequence ID" value="KAE9011465.1"/>
    <property type="molecule type" value="Genomic_DNA"/>
</dbReference>
<dbReference type="PANTHER" id="PTHR44499">
    <property type="entry name" value="JOUBERIN"/>
    <property type="match status" value="1"/>
</dbReference>
<dbReference type="PROSITE" id="PS50294">
    <property type="entry name" value="WD_REPEATS_REGION"/>
    <property type="match status" value="1"/>
</dbReference>